<evidence type="ECO:0000256" key="1">
    <source>
        <dbReference type="ARBA" id="ARBA00022679"/>
    </source>
</evidence>
<keyword evidence="1 3" id="KW-0808">Transferase</keyword>
<dbReference type="InterPro" id="IPR001296">
    <property type="entry name" value="Glyco_trans_1"/>
</dbReference>
<evidence type="ECO:0000259" key="2">
    <source>
        <dbReference type="Pfam" id="PF00534"/>
    </source>
</evidence>
<dbReference type="EMBL" id="VFPQ01000001">
    <property type="protein sequence ID" value="TQM75560.1"/>
    <property type="molecule type" value="Genomic_DNA"/>
</dbReference>
<reference evidence="3 4" key="1">
    <citation type="submission" date="2019-06" db="EMBL/GenBank/DDBJ databases">
        <title>Sequencing the genomes of 1000 actinobacteria strains.</title>
        <authorList>
            <person name="Klenk H.-P."/>
        </authorList>
    </citation>
    <scope>NUCLEOTIDE SEQUENCE [LARGE SCALE GENOMIC DNA]</scope>
    <source>
        <strain evidence="3 4">DSM 43186</strain>
    </source>
</reference>
<dbReference type="Gene3D" id="3.40.50.2000">
    <property type="entry name" value="Glycogen Phosphorylase B"/>
    <property type="match status" value="2"/>
</dbReference>
<dbReference type="PANTHER" id="PTHR12526">
    <property type="entry name" value="GLYCOSYLTRANSFERASE"/>
    <property type="match status" value="1"/>
</dbReference>
<evidence type="ECO:0000313" key="3">
    <source>
        <dbReference type="EMBL" id="TQM75560.1"/>
    </source>
</evidence>
<accession>A0A543IYA1</accession>
<feature type="domain" description="Glycosyl transferase family 1" evidence="2">
    <location>
        <begin position="238"/>
        <end position="394"/>
    </location>
</feature>
<evidence type="ECO:0000313" key="4">
    <source>
        <dbReference type="Proteomes" id="UP000319213"/>
    </source>
</evidence>
<keyword evidence="4" id="KW-1185">Reference proteome</keyword>
<sequence length="439" mass="49004">MRRRGRTAVARVAARRVLSALLGPLHRLRRRGTPPPHAETVRLLLLHAYGMGGTIRTVLNLAGHLARDREVEVVSLIRERPEPFFPIPPGVRVTALDDRLAPRGPAARLLSLLPSLLMPRHEKARHRCTLWSDLLLVRYLRSLRSGVLITTRPGFNLAAAAFTRPGVIRVGQEHVTLRSHHPDLVRRIRRRYRRLDALVTLTRADLKHYRRELKGVMPRRLVRIPNAIPPLAGDVSRLEEKAVVAIGRVVRAKGFDRLVQAWRHVAAAHPDWTLRIFGAGTPENERRLRAQIAEAGLEGKVLFLGSTPEVGVELAKASLYVVSSRYEGFGMTILEAMSKGVPVVSFDCPHGPREIITHEHDGLLVRPGTPAALAEAIRRLIEDEPLRRRLGRNALRTAEAYRPAAIIPQWDRLLAELVAARGGHERSGREPAKAAAFTL</sequence>
<dbReference type="SUPFAM" id="SSF53756">
    <property type="entry name" value="UDP-Glycosyltransferase/glycogen phosphorylase"/>
    <property type="match status" value="1"/>
</dbReference>
<comment type="caution">
    <text evidence="3">The sequence shown here is derived from an EMBL/GenBank/DDBJ whole genome shotgun (WGS) entry which is preliminary data.</text>
</comment>
<name>A0A543IYA1_9ACTN</name>
<dbReference type="PANTHER" id="PTHR12526:SF627">
    <property type="entry name" value="D-RHAMNOSYLTRANSFERASE WBPZ"/>
    <property type="match status" value="1"/>
</dbReference>
<dbReference type="GO" id="GO:0016757">
    <property type="term" value="F:glycosyltransferase activity"/>
    <property type="evidence" value="ECO:0007669"/>
    <property type="project" value="InterPro"/>
</dbReference>
<dbReference type="CDD" id="cd03820">
    <property type="entry name" value="GT4_AmsD-like"/>
    <property type="match status" value="1"/>
</dbReference>
<dbReference type="OrthoDB" id="570545at2"/>
<dbReference type="Proteomes" id="UP000319213">
    <property type="component" value="Unassembled WGS sequence"/>
</dbReference>
<protein>
    <submittedName>
        <fullName evidence="3">Glycosyltransferase involved in cell wall biosynthesis</fullName>
    </submittedName>
</protein>
<dbReference type="RefSeq" id="WP_142259560.1">
    <property type="nucleotide sequence ID" value="NZ_BMPV01000001.1"/>
</dbReference>
<organism evidence="3 4">
    <name type="scientific">Thermopolyspora flexuosa</name>
    <dbReference type="NCBI Taxonomy" id="103836"/>
    <lineage>
        <taxon>Bacteria</taxon>
        <taxon>Bacillati</taxon>
        <taxon>Actinomycetota</taxon>
        <taxon>Actinomycetes</taxon>
        <taxon>Streptosporangiales</taxon>
        <taxon>Streptosporangiaceae</taxon>
        <taxon>Thermopolyspora</taxon>
    </lineage>
</organism>
<gene>
    <name evidence="3" type="ORF">FHX40_2272</name>
</gene>
<dbReference type="AlphaFoldDB" id="A0A543IYA1"/>
<dbReference type="Pfam" id="PF00534">
    <property type="entry name" value="Glycos_transf_1"/>
    <property type="match status" value="1"/>
</dbReference>
<proteinExistence type="predicted"/>